<dbReference type="KEGG" id="lmq:LMM7_1191"/>
<protein>
    <submittedName>
        <fullName evidence="5">Putative carboxysome shell protein</fullName>
    </submittedName>
</protein>
<dbReference type="CDD" id="cd07054">
    <property type="entry name" value="BMC_PduT_repeat2"/>
    <property type="match status" value="1"/>
</dbReference>
<comment type="similarity">
    <text evidence="3">Belongs to the bacterial microcompartments protein family.</text>
</comment>
<dbReference type="InterPro" id="IPR013501">
    <property type="entry name" value="Lmo1185-like"/>
</dbReference>
<dbReference type="GO" id="GO:0031469">
    <property type="term" value="C:bacterial microcompartment"/>
    <property type="evidence" value="ECO:0007669"/>
    <property type="project" value="UniProtKB-SubCell"/>
</dbReference>
<dbReference type="RefSeq" id="WP_014589045.1">
    <property type="nucleotide sequence ID" value="NC_017537.1"/>
</dbReference>
<name>A0A0E0UUZ5_LISMM</name>
<reference evidence="5 6" key="1">
    <citation type="journal article" date="2011" name="J. Bacteriol.">
        <title>Genome sequence of the nonpathogenic Listeria monocytogenes serovar 4a strain M7.</title>
        <authorList>
            <person name="Chen J."/>
            <person name="Xia Y."/>
            <person name="Cheng C."/>
            <person name="Fang C."/>
            <person name="Shan Y."/>
            <person name="Jin G."/>
            <person name="Fang W."/>
        </authorList>
    </citation>
    <scope>NUCLEOTIDE SEQUENCE [LARGE SCALE GENOMIC DNA]</scope>
    <source>
        <strain evidence="5 6">M7</strain>
    </source>
</reference>
<accession>A0A0E0UUZ5</accession>
<dbReference type="PIRSF" id="PIRSF034834">
    <property type="entry name" value="PduT"/>
    <property type="match status" value="1"/>
</dbReference>
<feature type="domain" description="BMC" evidence="4">
    <location>
        <begin position="5"/>
        <end position="87"/>
    </location>
</feature>
<dbReference type="PANTHER" id="PTHR33941">
    <property type="entry name" value="PROPANEDIOL UTILIZATION PROTEIN PDUA"/>
    <property type="match status" value="1"/>
</dbReference>
<dbReference type="Proteomes" id="UP000000486">
    <property type="component" value="Chromosome"/>
</dbReference>
<dbReference type="PROSITE" id="PS51930">
    <property type="entry name" value="BMC_2"/>
    <property type="match status" value="1"/>
</dbReference>
<sequence length="181" mass="19683">MAEQSLGILELRSISKGYEMADVFLKAGNVTLFTFRPTCPGKFLIILQGASGELTSAMQDAKEEAGKFHVSSYILHMAHEEILAFLNNKHPKVEVDAVGIIEISQLGAGLNAVNEALKKSAIHLKRMTLGASIGGKFVAVFTGEVSAIQEGMRILIETAEPKKVIHHTVIPSPDELLKRYL</sequence>
<organism evidence="5 6">
    <name type="scientific">Listeria monocytogenes serotype 4a (strain M7)</name>
    <dbReference type="NCBI Taxonomy" id="1030009"/>
    <lineage>
        <taxon>Bacteria</taxon>
        <taxon>Bacillati</taxon>
        <taxon>Bacillota</taxon>
        <taxon>Bacilli</taxon>
        <taxon>Bacillales</taxon>
        <taxon>Listeriaceae</taxon>
        <taxon>Listeria</taxon>
    </lineage>
</organism>
<evidence type="ECO:0000313" key="5">
    <source>
        <dbReference type="EMBL" id="AEH92196.1"/>
    </source>
</evidence>
<keyword evidence="2" id="KW-1283">Bacterial microcompartment</keyword>
<dbReference type="Pfam" id="PF00936">
    <property type="entry name" value="BMC"/>
    <property type="match status" value="2"/>
</dbReference>
<dbReference type="PATRIC" id="fig|1030009.3.peg.1180"/>
<evidence type="ECO:0000256" key="3">
    <source>
        <dbReference type="PROSITE-ProRule" id="PRU01278"/>
    </source>
</evidence>
<evidence type="ECO:0000259" key="4">
    <source>
        <dbReference type="PROSITE" id="PS51930"/>
    </source>
</evidence>
<dbReference type="InterPro" id="IPR037233">
    <property type="entry name" value="CcmK-like_sf"/>
</dbReference>
<proteinExistence type="inferred from homology"/>
<dbReference type="InterPro" id="IPR000249">
    <property type="entry name" value="BMC_dom"/>
</dbReference>
<dbReference type="InterPro" id="IPR050575">
    <property type="entry name" value="BMC_shell"/>
</dbReference>
<evidence type="ECO:0000313" key="6">
    <source>
        <dbReference type="Proteomes" id="UP000000486"/>
    </source>
</evidence>
<gene>
    <name evidence="5" type="primary">pduT</name>
    <name evidence="5" type="ordered locus">LMM7_1191</name>
</gene>
<evidence type="ECO:0000256" key="1">
    <source>
        <dbReference type="ARBA" id="ARBA00024322"/>
    </source>
</evidence>
<dbReference type="InterPro" id="IPR011238">
    <property type="entry name" value="Micro_shell_prot_PduT"/>
</dbReference>
<dbReference type="EMBL" id="CP002816">
    <property type="protein sequence ID" value="AEH92196.1"/>
    <property type="molecule type" value="Genomic_DNA"/>
</dbReference>
<dbReference type="Gene3D" id="3.30.70.1710">
    <property type="match status" value="2"/>
</dbReference>
<dbReference type="SUPFAM" id="SSF143414">
    <property type="entry name" value="CcmK-like"/>
    <property type="match status" value="2"/>
</dbReference>
<dbReference type="PANTHER" id="PTHR33941:SF11">
    <property type="entry name" value="BACTERIAL MICROCOMPARTMENT SHELL PROTEIN PDUJ"/>
    <property type="match status" value="1"/>
</dbReference>
<dbReference type="AlphaFoldDB" id="A0A0E0UUZ5"/>
<dbReference type="CDD" id="cd07053">
    <property type="entry name" value="BMC_PduT_repeat1"/>
    <property type="match status" value="1"/>
</dbReference>
<dbReference type="InterPro" id="IPR044872">
    <property type="entry name" value="CcmK/CsoS1_BMC"/>
</dbReference>
<dbReference type="SMART" id="SM00877">
    <property type="entry name" value="BMC"/>
    <property type="match status" value="2"/>
</dbReference>
<dbReference type="NCBIfam" id="TIGR02526">
    <property type="entry name" value="eut_PduT"/>
    <property type="match status" value="1"/>
</dbReference>
<evidence type="ECO:0000256" key="2">
    <source>
        <dbReference type="ARBA" id="ARBA00024446"/>
    </source>
</evidence>
<dbReference type="HOGENOM" id="CLU_115793_0_0_9"/>
<comment type="subcellular location">
    <subcellularLocation>
        <location evidence="1">Bacterial microcompartment</location>
    </subcellularLocation>
</comment>